<organism evidence="1 2">
    <name type="scientific">Pseudomonas kilonensis</name>
    <dbReference type="NCBI Taxonomy" id="132476"/>
    <lineage>
        <taxon>Bacteria</taxon>
        <taxon>Pseudomonadati</taxon>
        <taxon>Pseudomonadota</taxon>
        <taxon>Gammaproteobacteria</taxon>
        <taxon>Pseudomonadales</taxon>
        <taxon>Pseudomonadaceae</taxon>
        <taxon>Pseudomonas</taxon>
    </lineage>
</organism>
<sequence>MEDKDQVVLVIGSEEDAFHYLKLASNGEFAGRDVSFEFNNWPRLDINIKGGRYNSTLPTGVMKGLIEYQGVLNRAFALLGDHPTAKSISESERQNLEVVFEVSEGSSDISSLIPDQLWTIAEQAMLTMSGTELVIAVLGVALIIGLTKLGLSKLKCNAELASEKLKYDFAKDIVEQNVKLSQVNSDLNKAMLTVVKGAHDANFMRIGGITLDGAEIESLTKRKRSSTEKRRIDDLFLVKKLQTTDTKWKILFQHDAYGFIKVDLYKTQEADRVFDDIQDAFRNSRAVSLYMLGAFKGDNLVSATIVGSPTFGLLFQDENY</sequence>
<keyword evidence="2" id="KW-1185">Reference proteome</keyword>
<dbReference type="Proteomes" id="UP000183915">
    <property type="component" value="Unassembled WGS sequence"/>
</dbReference>
<evidence type="ECO:0000313" key="1">
    <source>
        <dbReference type="EMBL" id="SEE81757.1"/>
    </source>
</evidence>
<evidence type="ECO:0000313" key="2">
    <source>
        <dbReference type="Proteomes" id="UP000183915"/>
    </source>
</evidence>
<proteinExistence type="predicted"/>
<gene>
    <name evidence="1" type="ORF">SAMN04490188_5907</name>
</gene>
<name>A0ABY0ZJH1_9PSED</name>
<comment type="caution">
    <text evidence="1">The sequence shown here is derived from an EMBL/GenBank/DDBJ whole genome shotgun (WGS) entry which is preliminary data.</text>
</comment>
<dbReference type="EMBL" id="FNTT01000002">
    <property type="protein sequence ID" value="SEE81757.1"/>
    <property type="molecule type" value="Genomic_DNA"/>
</dbReference>
<reference evidence="1 2" key="1">
    <citation type="submission" date="2016-10" db="EMBL/GenBank/DDBJ databases">
        <authorList>
            <person name="Varghese N."/>
            <person name="Submissions S."/>
        </authorList>
    </citation>
    <scope>NUCLEOTIDE SEQUENCE [LARGE SCALE GENOMIC DNA]</scope>
    <source>
        <strain evidence="1 2">BS3780</strain>
    </source>
</reference>
<protein>
    <submittedName>
        <fullName evidence="1">Uncharacterized protein</fullName>
    </submittedName>
</protein>
<accession>A0ABY0ZJH1</accession>
<dbReference type="RefSeq" id="WP_053189440.1">
    <property type="nucleotide sequence ID" value="NZ_FNTT01000002.1"/>
</dbReference>